<dbReference type="PATRIC" id="fig|762836.4.peg.1231"/>
<organism evidence="1 2">
    <name type="scientific">Duganella phyllosphaerae</name>
    <dbReference type="NCBI Taxonomy" id="762836"/>
    <lineage>
        <taxon>Bacteria</taxon>
        <taxon>Pseudomonadati</taxon>
        <taxon>Pseudomonadota</taxon>
        <taxon>Betaproteobacteria</taxon>
        <taxon>Burkholderiales</taxon>
        <taxon>Oxalobacteraceae</taxon>
        <taxon>Telluria group</taxon>
        <taxon>Duganella</taxon>
    </lineage>
</organism>
<gene>
    <name evidence="1" type="ORF">DUPY_11810</name>
</gene>
<accession>A0A1E7X4W8</accession>
<dbReference type="Proteomes" id="UP000175989">
    <property type="component" value="Unassembled WGS sequence"/>
</dbReference>
<comment type="caution">
    <text evidence="1">The sequence shown here is derived from an EMBL/GenBank/DDBJ whole genome shotgun (WGS) entry which is preliminary data.</text>
</comment>
<proteinExistence type="predicted"/>
<evidence type="ECO:0000313" key="1">
    <source>
        <dbReference type="EMBL" id="OFA07636.1"/>
    </source>
</evidence>
<evidence type="ECO:0008006" key="3">
    <source>
        <dbReference type="Google" id="ProtNLM"/>
    </source>
</evidence>
<dbReference type="EMBL" id="LROM01000059">
    <property type="protein sequence ID" value="OFA07636.1"/>
    <property type="molecule type" value="Genomic_DNA"/>
</dbReference>
<protein>
    <recommendedName>
        <fullName evidence="3">DUF4197 domain-containing protein</fullName>
    </recommendedName>
</protein>
<keyword evidence="2" id="KW-1185">Reference proteome</keyword>
<sequence>MFPFPSASPSRSVFATGRALLPLSVLPLCLLTASAFALSLSDLSNKDAAGGVKAALETGATLAVAKLGVENGFLNNDRVRIPLPKILEQARPLLKLTGKGQQLDDLVIQMNHAAEAAVPMAKPLLLDAVKSMSITDAKNILTGGDTSVTDFFREKTSSRLAVQFLPIVKKVTDRSSLSTRYNSTMAMAPKMGLVTREQATVEGYVTQRTLDGLYTMIGEEEKAIRADPIGTGSKLLGKVFGALK</sequence>
<dbReference type="InterPro" id="IPR025245">
    <property type="entry name" value="DUF4197"/>
</dbReference>
<name>A0A1E7X4W8_9BURK</name>
<reference evidence="2" key="1">
    <citation type="journal article" date="2016" name="Front. Microbiol.">
        <title>Molecular Keys to the Janthinobacterium and Duganella spp. Interaction with the Plant Pathogen Fusarium graminearum.</title>
        <authorList>
            <person name="Haack F.S."/>
            <person name="Poehlein A."/>
            <person name="Kroger C."/>
            <person name="Voigt C.A."/>
            <person name="Piepenbring M."/>
            <person name="Bode H.B."/>
            <person name="Daniel R."/>
            <person name="Schafer W."/>
            <person name="Streit W.R."/>
        </authorList>
    </citation>
    <scope>NUCLEOTIDE SEQUENCE [LARGE SCALE GENOMIC DNA]</scope>
    <source>
        <strain evidence="2">T54</strain>
    </source>
</reference>
<dbReference type="RefSeq" id="WP_084640562.1">
    <property type="nucleotide sequence ID" value="NZ_LROM01000059.1"/>
</dbReference>
<evidence type="ECO:0000313" key="2">
    <source>
        <dbReference type="Proteomes" id="UP000175989"/>
    </source>
</evidence>
<dbReference type="Pfam" id="PF13852">
    <property type="entry name" value="DUF4197"/>
    <property type="match status" value="1"/>
</dbReference>
<dbReference type="AlphaFoldDB" id="A0A1E7X4W8"/>